<reference evidence="2" key="1">
    <citation type="submission" date="2020-01" db="EMBL/GenBank/DDBJ databases">
        <title>Identification and distribution of gene clusters putatively required for synthesis of sphingolipid metabolism inhibitors in phylogenetically diverse species of the filamentous fungus Fusarium.</title>
        <authorList>
            <person name="Kim H.-S."/>
            <person name="Busman M."/>
            <person name="Brown D.W."/>
            <person name="Divon H."/>
            <person name="Uhlig S."/>
            <person name="Proctor R.H."/>
        </authorList>
    </citation>
    <scope>NUCLEOTIDE SEQUENCE</scope>
    <source>
        <strain evidence="2">NRRL 53441</strain>
    </source>
</reference>
<dbReference type="OrthoDB" id="5134445at2759"/>
<proteinExistence type="predicted"/>
<evidence type="ECO:0000256" key="1">
    <source>
        <dbReference type="SAM" id="MobiDB-lite"/>
    </source>
</evidence>
<organism evidence="2 3">
    <name type="scientific">Fusarium austroafricanum</name>
    <dbReference type="NCBI Taxonomy" id="2364996"/>
    <lineage>
        <taxon>Eukaryota</taxon>
        <taxon>Fungi</taxon>
        <taxon>Dikarya</taxon>
        <taxon>Ascomycota</taxon>
        <taxon>Pezizomycotina</taxon>
        <taxon>Sordariomycetes</taxon>
        <taxon>Hypocreomycetidae</taxon>
        <taxon>Hypocreales</taxon>
        <taxon>Nectriaceae</taxon>
        <taxon>Fusarium</taxon>
        <taxon>Fusarium concolor species complex</taxon>
    </lineage>
</organism>
<evidence type="ECO:0000313" key="3">
    <source>
        <dbReference type="Proteomes" id="UP000605986"/>
    </source>
</evidence>
<feature type="compositionally biased region" description="Low complexity" evidence="1">
    <location>
        <begin position="185"/>
        <end position="200"/>
    </location>
</feature>
<dbReference type="Proteomes" id="UP000605986">
    <property type="component" value="Unassembled WGS sequence"/>
</dbReference>
<gene>
    <name evidence="2" type="ORF">F53441_9546</name>
</gene>
<comment type="caution">
    <text evidence="2">The sequence shown here is derived from an EMBL/GenBank/DDBJ whole genome shotgun (WGS) entry which is preliminary data.</text>
</comment>
<evidence type="ECO:0000313" key="2">
    <source>
        <dbReference type="EMBL" id="KAF4446842.1"/>
    </source>
</evidence>
<dbReference type="AlphaFoldDB" id="A0A8H4K8U5"/>
<protein>
    <recommendedName>
        <fullName evidence="4">Protein kinase domain-containing protein</fullName>
    </recommendedName>
</protein>
<accession>A0A8H4K8U5</accession>
<keyword evidence="3" id="KW-1185">Reference proteome</keyword>
<sequence length="371" mass="41895">MEPTTLVREYQPGDSLELDIIEAHDDTLSSFETVTAQVTQVMTVTMAPVMLVTLKTSNNHPGAPITAILKLYDRRFGSSLRKSKKGKHLPCRAEDEAAFRSFVERGDMGPFIDVIQEDQRTELVPNTAADWKQKPNAQAKFEAALWYEVRSHFETEVKAYKRLKDLQGVFIPRMYASVRFWPTSTNTSTDTDTSSTPADSPTRDDDYRSVSGILLQFIPGCSLWDLPESPSAPTSQEEWTSIVQRVVNGANEINKRDIRLLDSCPRNVVVDTASYQPFIIDLAQCDFKDKFFKDYENFCFGDGQEDWNPEVDWCENMRLSENPASIGLVIQSKLGKTQGILIEIEYPDCTKILDHDDDDAKVLNAGRGLED</sequence>
<dbReference type="EMBL" id="JAADJG010000433">
    <property type="protein sequence ID" value="KAF4446842.1"/>
    <property type="molecule type" value="Genomic_DNA"/>
</dbReference>
<feature type="region of interest" description="Disordered" evidence="1">
    <location>
        <begin position="185"/>
        <end position="205"/>
    </location>
</feature>
<dbReference type="SUPFAM" id="SSF56112">
    <property type="entry name" value="Protein kinase-like (PK-like)"/>
    <property type="match status" value="1"/>
</dbReference>
<name>A0A8H4K8U5_9HYPO</name>
<dbReference type="InterPro" id="IPR011009">
    <property type="entry name" value="Kinase-like_dom_sf"/>
</dbReference>
<evidence type="ECO:0008006" key="4">
    <source>
        <dbReference type="Google" id="ProtNLM"/>
    </source>
</evidence>